<dbReference type="InterPro" id="IPR052715">
    <property type="entry name" value="RAYT_transposase"/>
</dbReference>
<dbReference type="InterPro" id="IPR002686">
    <property type="entry name" value="Transposase_17"/>
</dbReference>
<dbReference type="EMBL" id="LR134495">
    <property type="protein sequence ID" value="VEI75790.1"/>
    <property type="molecule type" value="Genomic_DNA"/>
</dbReference>
<dbReference type="InterPro" id="IPR036515">
    <property type="entry name" value="Transposase_17_sf"/>
</dbReference>
<reference evidence="2" key="1">
    <citation type="submission" date="2018-12" db="EMBL/GenBank/DDBJ databases">
        <authorList>
            <consortium name="Pathogen Informatics"/>
        </authorList>
    </citation>
    <scope>NUCLEOTIDE SEQUENCE [LARGE SCALE GENOMIC DNA]</scope>
    <source>
        <strain evidence="2">NCTC10643</strain>
    </source>
</reference>
<dbReference type="NCBIfam" id="NF047646">
    <property type="entry name" value="REP_Tyr_transpos"/>
    <property type="match status" value="1"/>
</dbReference>
<dbReference type="RefSeq" id="WP_126301462.1">
    <property type="nucleotide sequence ID" value="NZ_LR134495.1"/>
</dbReference>
<evidence type="ECO:0000313" key="2">
    <source>
        <dbReference type="EMBL" id="VEI75790.1"/>
    </source>
</evidence>
<dbReference type="Gene3D" id="3.30.70.1290">
    <property type="entry name" value="Transposase IS200-like"/>
    <property type="match status" value="1"/>
</dbReference>
<dbReference type="SUPFAM" id="SSF143422">
    <property type="entry name" value="Transposase IS200-like"/>
    <property type="match status" value="1"/>
</dbReference>
<proteinExistence type="predicted"/>
<accession>A0A448T725</accession>
<dbReference type="GO" id="GO:0006313">
    <property type="term" value="P:DNA transposition"/>
    <property type="evidence" value="ECO:0007669"/>
    <property type="project" value="InterPro"/>
</dbReference>
<protein>
    <submittedName>
        <fullName evidence="2">Transposase and inactivated derivatives</fullName>
    </submittedName>
</protein>
<name>A0A448T725_MANHA</name>
<gene>
    <name evidence="2" type="ORF">NCTC10643_00615</name>
</gene>
<dbReference type="GO" id="GO:0004803">
    <property type="term" value="F:transposase activity"/>
    <property type="evidence" value="ECO:0007669"/>
    <property type="project" value="InterPro"/>
</dbReference>
<organism evidence="2 3">
    <name type="scientific">Mannheimia haemolytica</name>
    <name type="common">Pasteurella haemolytica</name>
    <dbReference type="NCBI Taxonomy" id="75985"/>
    <lineage>
        <taxon>Bacteria</taxon>
        <taxon>Pseudomonadati</taxon>
        <taxon>Pseudomonadota</taxon>
        <taxon>Gammaproteobacteria</taxon>
        <taxon>Pasteurellales</taxon>
        <taxon>Pasteurellaceae</taxon>
        <taxon>Mannheimia</taxon>
    </lineage>
</organism>
<evidence type="ECO:0000313" key="3">
    <source>
        <dbReference type="Proteomes" id="UP000271188"/>
    </source>
</evidence>
<sequence length="183" mass="22078">MSRKYKFYEKSGAYFVSFATVYWIDLFIREDYFQTIIQSLDYCRKQKGMILYGYCIMPSHIHLLFQAKDQNPSDLIRDFKTFTSKMLIQQIKTNPQESRKEWLLWMFTRAAKTRNSVKQYQLWQHHNQPIAIYSQKFFDEKLNYIHKNPIVSGFVCEAFEWKYSSARNYANNLPVLLDIDICQ</sequence>
<dbReference type="Proteomes" id="UP000271188">
    <property type="component" value="Chromosome"/>
</dbReference>
<dbReference type="GO" id="GO:0043565">
    <property type="term" value="F:sequence-specific DNA binding"/>
    <property type="evidence" value="ECO:0007669"/>
    <property type="project" value="TreeGrafter"/>
</dbReference>
<dbReference type="AlphaFoldDB" id="A0A448T725"/>
<dbReference type="PANTHER" id="PTHR36966:SF1">
    <property type="entry name" value="REP-ASSOCIATED TYROSINE TRANSPOSASE"/>
    <property type="match status" value="1"/>
</dbReference>
<evidence type="ECO:0000259" key="1">
    <source>
        <dbReference type="SMART" id="SM01321"/>
    </source>
</evidence>
<dbReference type="Pfam" id="PF01797">
    <property type="entry name" value="Y1_Tnp"/>
    <property type="match status" value="1"/>
</dbReference>
<dbReference type="SMART" id="SM01321">
    <property type="entry name" value="Y1_Tnp"/>
    <property type="match status" value="1"/>
</dbReference>
<dbReference type="PANTHER" id="PTHR36966">
    <property type="entry name" value="REP-ASSOCIATED TYROSINE TRANSPOSASE"/>
    <property type="match status" value="1"/>
</dbReference>
<feature type="domain" description="Transposase IS200-like" evidence="1">
    <location>
        <begin position="9"/>
        <end position="148"/>
    </location>
</feature>